<evidence type="ECO:0000256" key="6">
    <source>
        <dbReference type="SAM" id="Phobius"/>
    </source>
</evidence>
<name>A0ABV7IUF7_9RHOB</name>
<sequence>MRKERLDGVGLAALIAVTFLLAVNQIVVKEVNHGLQPVFFAGLRSALAVVFVFGWLKFRGLWGRVRWSDLGPGLAIGSVFAAEFLCLFMALDLTAVGRASVIFYSMPLWLAVAAHFWLPNERITPKRGIGLSLAFIGTAWAILSKSPSGHASILGDMLALVGAWGWAGTAFLARKTRLREAGPEAQLFWMVLISGPILLAASPFFGPLIRDIQPVHWVWLVFQAGVIVAGVFITWLWLLSIYPTSTVASFSFLTPLFAIILGYLIFGEALSFGLMMAAGFVAAGIVLINRR</sequence>
<feature type="transmembrane region" description="Helical" evidence="6">
    <location>
        <begin position="272"/>
        <end position="289"/>
    </location>
</feature>
<feature type="transmembrane region" description="Helical" evidence="6">
    <location>
        <begin position="9"/>
        <end position="27"/>
    </location>
</feature>
<feature type="transmembrane region" description="Helical" evidence="6">
    <location>
        <begin position="185"/>
        <end position="205"/>
    </location>
</feature>
<dbReference type="EMBL" id="JBHRTO010000001">
    <property type="protein sequence ID" value="MFC3180111.1"/>
    <property type="molecule type" value="Genomic_DNA"/>
</dbReference>
<comment type="caution">
    <text evidence="8">The sequence shown here is derived from an EMBL/GenBank/DDBJ whole genome shotgun (WGS) entry which is preliminary data.</text>
</comment>
<feature type="transmembrane region" description="Helical" evidence="6">
    <location>
        <begin position="97"/>
        <end position="117"/>
    </location>
</feature>
<dbReference type="InterPro" id="IPR000620">
    <property type="entry name" value="EamA_dom"/>
</dbReference>
<evidence type="ECO:0000256" key="5">
    <source>
        <dbReference type="ARBA" id="ARBA00023136"/>
    </source>
</evidence>
<dbReference type="PANTHER" id="PTHR32322:SF2">
    <property type="entry name" value="EAMA DOMAIN-CONTAINING PROTEIN"/>
    <property type="match status" value="1"/>
</dbReference>
<feature type="transmembrane region" description="Helical" evidence="6">
    <location>
        <begin position="246"/>
        <end position="266"/>
    </location>
</feature>
<reference evidence="9" key="1">
    <citation type="journal article" date="2019" name="Int. J. Syst. Evol. Microbiol.">
        <title>The Global Catalogue of Microorganisms (GCM) 10K type strain sequencing project: providing services to taxonomists for standard genome sequencing and annotation.</title>
        <authorList>
            <consortium name="The Broad Institute Genomics Platform"/>
            <consortium name="The Broad Institute Genome Sequencing Center for Infectious Disease"/>
            <person name="Wu L."/>
            <person name="Ma J."/>
        </authorList>
    </citation>
    <scope>NUCLEOTIDE SEQUENCE [LARGE SCALE GENOMIC DNA]</scope>
    <source>
        <strain evidence="9">KCTC 52039</strain>
    </source>
</reference>
<gene>
    <name evidence="8" type="ORF">ACFOGH_03835</name>
</gene>
<feature type="transmembrane region" description="Helical" evidence="6">
    <location>
        <begin position="129"/>
        <end position="147"/>
    </location>
</feature>
<feature type="domain" description="EamA" evidence="7">
    <location>
        <begin position="10"/>
        <end position="141"/>
    </location>
</feature>
<accession>A0ABV7IUF7</accession>
<proteinExistence type="inferred from homology"/>
<keyword evidence="9" id="KW-1185">Reference proteome</keyword>
<dbReference type="Gene3D" id="1.10.3730.20">
    <property type="match status" value="1"/>
</dbReference>
<feature type="transmembrane region" description="Helical" evidence="6">
    <location>
        <begin position="70"/>
        <end position="91"/>
    </location>
</feature>
<dbReference type="Proteomes" id="UP001595547">
    <property type="component" value="Unassembled WGS sequence"/>
</dbReference>
<feature type="domain" description="EamA" evidence="7">
    <location>
        <begin position="154"/>
        <end position="289"/>
    </location>
</feature>
<dbReference type="SUPFAM" id="SSF103481">
    <property type="entry name" value="Multidrug resistance efflux transporter EmrE"/>
    <property type="match status" value="2"/>
</dbReference>
<dbReference type="InterPro" id="IPR050638">
    <property type="entry name" value="AA-Vitamin_Transporters"/>
</dbReference>
<dbReference type="PANTHER" id="PTHR32322">
    <property type="entry name" value="INNER MEMBRANE TRANSPORTER"/>
    <property type="match status" value="1"/>
</dbReference>
<evidence type="ECO:0000313" key="9">
    <source>
        <dbReference type="Proteomes" id="UP001595547"/>
    </source>
</evidence>
<feature type="transmembrane region" description="Helical" evidence="6">
    <location>
        <begin position="153"/>
        <end position="173"/>
    </location>
</feature>
<comment type="subcellular location">
    <subcellularLocation>
        <location evidence="1">Membrane</location>
        <topology evidence="1">Multi-pass membrane protein</topology>
    </subcellularLocation>
</comment>
<keyword evidence="4 6" id="KW-1133">Transmembrane helix</keyword>
<evidence type="ECO:0000256" key="3">
    <source>
        <dbReference type="ARBA" id="ARBA00022692"/>
    </source>
</evidence>
<evidence type="ECO:0000256" key="4">
    <source>
        <dbReference type="ARBA" id="ARBA00022989"/>
    </source>
</evidence>
<feature type="transmembrane region" description="Helical" evidence="6">
    <location>
        <begin position="39"/>
        <end position="58"/>
    </location>
</feature>
<dbReference type="InterPro" id="IPR037185">
    <property type="entry name" value="EmrE-like"/>
</dbReference>
<keyword evidence="5 6" id="KW-0472">Membrane</keyword>
<dbReference type="Pfam" id="PF00892">
    <property type="entry name" value="EamA"/>
    <property type="match status" value="2"/>
</dbReference>
<evidence type="ECO:0000259" key="7">
    <source>
        <dbReference type="Pfam" id="PF00892"/>
    </source>
</evidence>
<dbReference type="RefSeq" id="WP_380071746.1">
    <property type="nucleotide sequence ID" value="NZ_JBHRTO010000001.1"/>
</dbReference>
<protein>
    <submittedName>
        <fullName evidence="8">DMT family transporter</fullName>
    </submittedName>
</protein>
<evidence type="ECO:0000256" key="2">
    <source>
        <dbReference type="ARBA" id="ARBA00007362"/>
    </source>
</evidence>
<evidence type="ECO:0000256" key="1">
    <source>
        <dbReference type="ARBA" id="ARBA00004141"/>
    </source>
</evidence>
<feature type="transmembrane region" description="Helical" evidence="6">
    <location>
        <begin position="217"/>
        <end position="239"/>
    </location>
</feature>
<evidence type="ECO:0000313" key="8">
    <source>
        <dbReference type="EMBL" id="MFC3180111.1"/>
    </source>
</evidence>
<organism evidence="8 9">
    <name type="scientific">Cypionkella sinensis</name>
    <dbReference type="NCBI Taxonomy" id="1756043"/>
    <lineage>
        <taxon>Bacteria</taxon>
        <taxon>Pseudomonadati</taxon>
        <taxon>Pseudomonadota</taxon>
        <taxon>Alphaproteobacteria</taxon>
        <taxon>Rhodobacterales</taxon>
        <taxon>Paracoccaceae</taxon>
        <taxon>Cypionkella</taxon>
    </lineage>
</organism>
<comment type="similarity">
    <text evidence="2">Belongs to the EamA transporter family.</text>
</comment>
<keyword evidence="3 6" id="KW-0812">Transmembrane</keyword>